<dbReference type="SMART" id="SM01207">
    <property type="entry name" value="G3P_acyltransf"/>
    <property type="match status" value="1"/>
</dbReference>
<keyword evidence="2 10" id="KW-0444">Lipid biosynthesis</keyword>
<keyword evidence="4 10" id="KW-0812">Transmembrane</keyword>
<comment type="similarity">
    <text evidence="10">Belongs to the PlsY family.</text>
</comment>
<dbReference type="HAMAP" id="MF_01043">
    <property type="entry name" value="PlsY"/>
    <property type="match status" value="1"/>
</dbReference>
<evidence type="ECO:0000256" key="3">
    <source>
        <dbReference type="ARBA" id="ARBA00022679"/>
    </source>
</evidence>
<evidence type="ECO:0000313" key="12">
    <source>
        <dbReference type="Proteomes" id="UP000682811"/>
    </source>
</evidence>
<dbReference type="EC" id="2.3.1.275" evidence="10"/>
<keyword evidence="9 10" id="KW-1208">Phospholipid metabolism</keyword>
<keyword evidence="6 10" id="KW-0443">Lipid metabolism</keyword>
<evidence type="ECO:0000256" key="1">
    <source>
        <dbReference type="ARBA" id="ARBA00022475"/>
    </source>
</evidence>
<keyword evidence="3 10" id="KW-0808">Transferase</keyword>
<evidence type="ECO:0000256" key="9">
    <source>
        <dbReference type="ARBA" id="ARBA00023264"/>
    </source>
</evidence>
<comment type="pathway">
    <text evidence="10">Lipid metabolism; phospholipid metabolism.</text>
</comment>
<protein>
    <recommendedName>
        <fullName evidence="10">Glycerol-3-phosphate acyltransferase</fullName>
    </recommendedName>
    <alternativeName>
        <fullName evidence="10">Acyl-PO4 G3P acyltransferase</fullName>
    </alternativeName>
    <alternativeName>
        <fullName evidence="10">Acyl-phosphate--glycerol-3-phosphate acyltransferase</fullName>
    </alternativeName>
    <alternativeName>
        <fullName evidence="10">G3P acyltransferase</fullName>
        <shortName evidence="10">GPAT</shortName>
        <ecNumber evidence="10">2.3.1.275</ecNumber>
    </alternativeName>
    <alternativeName>
        <fullName evidence="10">Lysophosphatidic acid synthase</fullName>
        <shortName evidence="10">LPA synthase</shortName>
    </alternativeName>
</protein>
<dbReference type="GO" id="GO:0005886">
    <property type="term" value="C:plasma membrane"/>
    <property type="evidence" value="ECO:0007669"/>
    <property type="project" value="UniProtKB-SubCell"/>
</dbReference>
<evidence type="ECO:0000256" key="4">
    <source>
        <dbReference type="ARBA" id="ARBA00022692"/>
    </source>
</evidence>
<comment type="subcellular location">
    <subcellularLocation>
        <location evidence="10">Cell membrane</location>
        <topology evidence="10">Multi-pass membrane protein</topology>
    </subcellularLocation>
</comment>
<dbReference type="NCBIfam" id="TIGR00023">
    <property type="entry name" value="glycerol-3-phosphate 1-O-acyltransferase PlsY"/>
    <property type="match status" value="1"/>
</dbReference>
<accession>A0A919YE62</accession>
<dbReference type="EMBL" id="BORT01000009">
    <property type="protein sequence ID" value="GIO47598.1"/>
    <property type="molecule type" value="Genomic_DNA"/>
</dbReference>
<name>A0A919YE62_9BACL</name>
<keyword evidence="1 10" id="KW-1003">Cell membrane</keyword>
<evidence type="ECO:0000313" key="11">
    <source>
        <dbReference type="EMBL" id="GIO47598.1"/>
    </source>
</evidence>
<feature type="transmembrane region" description="Helical" evidence="10">
    <location>
        <begin position="54"/>
        <end position="75"/>
    </location>
</feature>
<evidence type="ECO:0000256" key="6">
    <source>
        <dbReference type="ARBA" id="ARBA00023098"/>
    </source>
</evidence>
<dbReference type="PANTHER" id="PTHR30309">
    <property type="entry name" value="INNER MEMBRANE PROTEIN YGIH"/>
    <property type="match status" value="1"/>
</dbReference>
<dbReference type="RefSeq" id="WP_194230191.1">
    <property type="nucleotide sequence ID" value="NZ_AP025343.1"/>
</dbReference>
<dbReference type="PANTHER" id="PTHR30309:SF0">
    <property type="entry name" value="GLYCEROL-3-PHOSPHATE ACYLTRANSFERASE-RELATED"/>
    <property type="match status" value="1"/>
</dbReference>
<feature type="transmembrane region" description="Helical" evidence="10">
    <location>
        <begin position="6"/>
        <end position="27"/>
    </location>
</feature>
<evidence type="ECO:0000256" key="8">
    <source>
        <dbReference type="ARBA" id="ARBA00023209"/>
    </source>
</evidence>
<dbReference type="Proteomes" id="UP000682811">
    <property type="component" value="Unassembled WGS sequence"/>
</dbReference>
<dbReference type="AlphaFoldDB" id="A0A919YE62"/>
<dbReference type="Pfam" id="PF02660">
    <property type="entry name" value="G3P_acyltransf"/>
    <property type="match status" value="1"/>
</dbReference>
<sequence>MILQIIAIVFSYLLGSVSFSVVLAKLLKGIDIRQHGSGNAGATNTLRILGKGPAIAVLMLDVLKGIAAVWLGKWLGGDNEWIPAFCGIAAIIGHNWPVYFHFRGGKGIASTIGVMATLCFFPALCAGIIAILLIVITRYVSLGSLVFVALTPISLVIFGLIYGFDWPIFWSSLVICLFAFWRHRSNIVKIVQGRENKIGSGGTKGGKRIVK</sequence>
<keyword evidence="7 10" id="KW-0472">Membrane</keyword>
<keyword evidence="11" id="KW-0012">Acyltransferase</keyword>
<proteinExistence type="inferred from homology"/>
<evidence type="ECO:0000256" key="5">
    <source>
        <dbReference type="ARBA" id="ARBA00022989"/>
    </source>
</evidence>
<keyword evidence="12" id="KW-1185">Reference proteome</keyword>
<keyword evidence="8 10" id="KW-0594">Phospholipid biosynthesis</keyword>
<dbReference type="GO" id="GO:0043772">
    <property type="term" value="F:acyl-phosphate glycerol-3-phosphate acyltransferase activity"/>
    <property type="evidence" value="ECO:0007669"/>
    <property type="project" value="UniProtKB-UniRule"/>
</dbReference>
<keyword evidence="5 10" id="KW-1133">Transmembrane helix</keyword>
<evidence type="ECO:0000256" key="2">
    <source>
        <dbReference type="ARBA" id="ARBA00022516"/>
    </source>
</evidence>
<evidence type="ECO:0000256" key="10">
    <source>
        <dbReference type="HAMAP-Rule" id="MF_01043"/>
    </source>
</evidence>
<comment type="catalytic activity">
    <reaction evidence="10">
        <text>an acyl phosphate + sn-glycerol 3-phosphate = a 1-acyl-sn-glycero-3-phosphate + phosphate</text>
        <dbReference type="Rhea" id="RHEA:34075"/>
        <dbReference type="ChEBI" id="CHEBI:43474"/>
        <dbReference type="ChEBI" id="CHEBI:57597"/>
        <dbReference type="ChEBI" id="CHEBI:57970"/>
        <dbReference type="ChEBI" id="CHEBI:59918"/>
        <dbReference type="EC" id="2.3.1.275"/>
    </reaction>
</comment>
<comment type="caution">
    <text evidence="11">The sequence shown here is derived from an EMBL/GenBank/DDBJ whole genome shotgun (WGS) entry which is preliminary data.</text>
</comment>
<comment type="function">
    <text evidence="10">Catalyzes the transfer of an acyl group from acyl-phosphate (acyl-PO(4)) to glycerol-3-phosphate (G3P) to form lysophosphatidic acid (LPA). This enzyme utilizes acyl-phosphate as fatty acyl donor, but not acyl-CoA or acyl-ACP.</text>
</comment>
<dbReference type="InterPro" id="IPR003811">
    <property type="entry name" value="G3P_acylTferase_PlsY"/>
</dbReference>
<gene>
    <name evidence="11" type="primary">plsY2</name>
    <name evidence="10" type="synonym">plsY</name>
    <name evidence="11" type="ORF">J34TS1_23630</name>
</gene>
<feature type="transmembrane region" description="Helical" evidence="10">
    <location>
        <begin position="112"/>
        <end position="136"/>
    </location>
</feature>
<evidence type="ECO:0000256" key="7">
    <source>
        <dbReference type="ARBA" id="ARBA00023136"/>
    </source>
</evidence>
<organism evidence="11 12">
    <name type="scientific">Paenibacillus azoreducens</name>
    <dbReference type="NCBI Taxonomy" id="116718"/>
    <lineage>
        <taxon>Bacteria</taxon>
        <taxon>Bacillati</taxon>
        <taxon>Bacillota</taxon>
        <taxon>Bacilli</taxon>
        <taxon>Bacillales</taxon>
        <taxon>Paenibacillaceae</taxon>
        <taxon>Paenibacillus</taxon>
    </lineage>
</organism>
<dbReference type="GO" id="GO:0008654">
    <property type="term" value="P:phospholipid biosynthetic process"/>
    <property type="evidence" value="ECO:0007669"/>
    <property type="project" value="UniProtKB-UniRule"/>
</dbReference>
<comment type="subunit">
    <text evidence="10">Probably interacts with PlsX.</text>
</comment>
<feature type="transmembrane region" description="Helical" evidence="10">
    <location>
        <begin position="156"/>
        <end position="181"/>
    </location>
</feature>
<reference evidence="11 12" key="1">
    <citation type="submission" date="2021-03" db="EMBL/GenBank/DDBJ databases">
        <title>Antimicrobial resistance genes in bacteria isolated from Japanese honey, and their potential for conferring macrolide and lincosamide resistance in the American foulbrood pathogen Paenibacillus larvae.</title>
        <authorList>
            <person name="Okamoto M."/>
            <person name="Kumagai M."/>
            <person name="Kanamori H."/>
            <person name="Takamatsu D."/>
        </authorList>
    </citation>
    <scope>NUCLEOTIDE SEQUENCE [LARGE SCALE GENOMIC DNA]</scope>
    <source>
        <strain evidence="11 12">J34TS1</strain>
    </source>
</reference>